<name>A0A1I7TY47_9PELO</name>
<dbReference type="InterPro" id="IPR036941">
    <property type="entry name" value="Rcpt_L-dom_sf"/>
</dbReference>
<dbReference type="AlphaFoldDB" id="A0A1I7TY47"/>
<dbReference type="PANTHER" id="PTHR21662">
    <property type="entry name" value="RECEPTOR PROTEIN-TYROSINE KINASE"/>
    <property type="match status" value="1"/>
</dbReference>
<dbReference type="InterPro" id="IPR053079">
    <property type="entry name" value="SPS2_domain"/>
</dbReference>
<dbReference type="InterPro" id="IPR000494">
    <property type="entry name" value="Rcpt_L-dom"/>
</dbReference>
<feature type="domain" description="Receptor L-domain" evidence="1">
    <location>
        <begin position="336"/>
        <end position="435"/>
    </location>
</feature>
<reference evidence="3" key="1">
    <citation type="submission" date="2016-11" db="UniProtKB">
        <authorList>
            <consortium name="WormBaseParasite"/>
        </authorList>
    </citation>
    <scope>IDENTIFICATION</scope>
</reference>
<protein>
    <submittedName>
        <fullName evidence="3">Recep_L_domain domain-containing protein</fullName>
    </submittedName>
</protein>
<dbReference type="WBParaSite" id="Csp11.Scaffold629.g12960.t1">
    <property type="protein sequence ID" value="Csp11.Scaffold629.g12960.t1"/>
    <property type="gene ID" value="Csp11.Scaffold629.g12960"/>
</dbReference>
<sequence length="460" mass="52625">MRRLLTDFEILQTLIDKICNSTDDELINDITKHEIPSRFGEVVNLIAKYKDRSFQSLSSAEMKETNYIFTEVKLIHRQTTFLMLANKLSKGVSPSDVIASVINIQNICSSLNTKEEYKTEFGVAEIEFPSQHTLFNKRFLKDIQLLRAVFDPKCIFPSQNLTLKTSESFPTTCSTVCTGLSINKHCDLSEEQLTSIFQNMKHLIGSLTVIETKYTSGRFLAGLESIECYEENIMWFMNNKMKELGLLNLTSIACSSFQISMNMKTLNMPNLKTMESTNPNNSKVEVYIQSESTDFCMTIHEVKMFMDIETADVDHLFSKYCKPDITETLCKKAAEGCVEIYGNVEIGPYTDVAVMKDVEVIYGSLTIKETKLKNFDFLKKLKYIAQMQYKPAISVQDNPNLVNITFPVLKRIRSETTESVVFKRNNNSTMSFCFELRQALELTEWAPTFDDLSCGELEYE</sequence>
<dbReference type="Gene3D" id="3.80.20.20">
    <property type="entry name" value="Receptor L-domain"/>
    <property type="match status" value="2"/>
</dbReference>
<evidence type="ECO:0000259" key="1">
    <source>
        <dbReference type="Pfam" id="PF01030"/>
    </source>
</evidence>
<dbReference type="SUPFAM" id="SSF52058">
    <property type="entry name" value="L domain-like"/>
    <property type="match status" value="2"/>
</dbReference>
<evidence type="ECO:0000313" key="3">
    <source>
        <dbReference type="WBParaSite" id="Csp11.Scaffold629.g12960.t1"/>
    </source>
</evidence>
<proteinExistence type="predicted"/>
<dbReference type="eggNOG" id="ENOG502THDH">
    <property type="taxonomic scope" value="Eukaryota"/>
</dbReference>
<evidence type="ECO:0000313" key="2">
    <source>
        <dbReference type="Proteomes" id="UP000095282"/>
    </source>
</evidence>
<keyword evidence="2" id="KW-1185">Reference proteome</keyword>
<organism evidence="2 3">
    <name type="scientific">Caenorhabditis tropicalis</name>
    <dbReference type="NCBI Taxonomy" id="1561998"/>
    <lineage>
        <taxon>Eukaryota</taxon>
        <taxon>Metazoa</taxon>
        <taxon>Ecdysozoa</taxon>
        <taxon>Nematoda</taxon>
        <taxon>Chromadorea</taxon>
        <taxon>Rhabditida</taxon>
        <taxon>Rhabditina</taxon>
        <taxon>Rhabditomorpha</taxon>
        <taxon>Rhabditoidea</taxon>
        <taxon>Rhabditidae</taxon>
        <taxon>Peloderinae</taxon>
        <taxon>Caenorhabditis</taxon>
    </lineage>
</organism>
<feature type="domain" description="Receptor L-domain" evidence="1">
    <location>
        <begin position="173"/>
        <end position="262"/>
    </location>
</feature>
<dbReference type="Pfam" id="PF01030">
    <property type="entry name" value="Recep_L_domain"/>
    <property type="match status" value="2"/>
</dbReference>
<accession>A0A1I7TY47</accession>
<dbReference type="PANTHER" id="PTHR21662:SF59">
    <property type="entry name" value="RECEPTOR PROTEIN-TYROSINE KINASE"/>
    <property type="match status" value="1"/>
</dbReference>
<dbReference type="Proteomes" id="UP000095282">
    <property type="component" value="Unplaced"/>
</dbReference>